<dbReference type="InterPro" id="IPR050090">
    <property type="entry name" value="Tyrosine_recombinase_XerCD"/>
</dbReference>
<dbReference type="PANTHER" id="PTHR30349:SF87">
    <property type="entry name" value="TRANSPOSASE A"/>
    <property type="match status" value="1"/>
</dbReference>
<keyword evidence="2" id="KW-0233">DNA recombination</keyword>
<dbReference type="InterPro" id="IPR013762">
    <property type="entry name" value="Integrase-like_cat_sf"/>
</dbReference>
<dbReference type="Pfam" id="PF00589">
    <property type="entry name" value="Phage_integrase"/>
    <property type="match status" value="1"/>
</dbReference>
<dbReference type="Gene3D" id="1.10.150.20">
    <property type="entry name" value="5' to 3' exonuclease, C-terminal subdomain"/>
    <property type="match status" value="1"/>
</dbReference>
<reference evidence="6 7" key="1">
    <citation type="journal article" date="2019" name="Int. J. Syst. Evol. Microbiol.">
        <title>The Global Catalogue of Microorganisms (GCM) 10K type strain sequencing project: providing services to taxonomists for standard genome sequencing and annotation.</title>
        <authorList>
            <consortium name="The Broad Institute Genomics Platform"/>
            <consortium name="The Broad Institute Genome Sequencing Center for Infectious Disease"/>
            <person name="Wu L."/>
            <person name="Ma J."/>
        </authorList>
    </citation>
    <scope>NUCLEOTIDE SEQUENCE [LARGE SCALE GENOMIC DNA]</scope>
    <source>
        <strain evidence="6 7">CGMCC 1.10390</strain>
    </source>
</reference>
<sequence>MPIADFARQLERESENVEASDDILDRNKDLILNYKQDRVLDGLSEATLLRNTQRLKKIAEQAEKPFDEMDKRDVKGLVTWVHEQDYTDETIDTYKSVIKAFWGWLKDVERNETPPEVKWIKLSNGNGNGDTLPKDLLTKEDIEAQADAAKNPRDKAFIWLLYETGARIGELIDLTVGDIEDRQHGKKVVINGKTGARRLPLVESVPHLNNWLNKHPNPEKDAPLWCKIQQGGPAEHLKPHDVDDIREVHGIGPSRADKLNDAGIETGTDLVDYSAEELADIVSVNVTTAEKWLQQFDSDATLTSDMKLGYRYLREKILAATMDRAGIDKPSNPHHYRHSRASYLATEMTEAQLCEWFGWVQGSDVPAKYVHLSGRDIDNAYDQMHGLYEPDEDEQEPDIVQCPRCDELNEPHAAFCMRCGFAIDQDAAESLETTLDDDLKQSYAESDPEDDDIQDKIQELDSLLDDPEIKQALLERVTD</sequence>
<evidence type="ECO:0000259" key="4">
    <source>
        <dbReference type="PROSITE" id="PS51898"/>
    </source>
</evidence>
<comment type="caution">
    <text evidence="6">The sequence shown here is derived from an EMBL/GenBank/DDBJ whole genome shotgun (WGS) entry which is preliminary data.</text>
</comment>
<evidence type="ECO:0000256" key="3">
    <source>
        <dbReference type="PROSITE-ProRule" id="PRU01248"/>
    </source>
</evidence>
<dbReference type="PROSITE" id="PS51900">
    <property type="entry name" value="CB"/>
    <property type="match status" value="1"/>
</dbReference>
<accession>A0ABD6DLR1</accession>
<organism evidence="6 7">
    <name type="scientific">Haloarchaeobius litoreus</name>
    <dbReference type="NCBI Taxonomy" id="755306"/>
    <lineage>
        <taxon>Archaea</taxon>
        <taxon>Methanobacteriati</taxon>
        <taxon>Methanobacteriota</taxon>
        <taxon>Stenosarchaea group</taxon>
        <taxon>Halobacteria</taxon>
        <taxon>Halobacteriales</taxon>
        <taxon>Halorubellaceae</taxon>
        <taxon>Haloarchaeobius</taxon>
    </lineage>
</organism>
<dbReference type="AlphaFoldDB" id="A0ABD6DLR1"/>
<dbReference type="InterPro" id="IPR036443">
    <property type="entry name" value="Znf_RanBP2_sf"/>
</dbReference>
<dbReference type="EMBL" id="JBHUDO010000002">
    <property type="protein sequence ID" value="MFD1646013.1"/>
    <property type="molecule type" value="Genomic_DNA"/>
</dbReference>
<evidence type="ECO:0000256" key="1">
    <source>
        <dbReference type="ARBA" id="ARBA00023125"/>
    </source>
</evidence>
<dbReference type="SUPFAM" id="SSF47794">
    <property type="entry name" value="Rad51 N-terminal domain-like"/>
    <property type="match status" value="1"/>
</dbReference>
<feature type="domain" description="Core-binding (CB)" evidence="5">
    <location>
        <begin position="18"/>
        <end position="106"/>
    </location>
</feature>
<evidence type="ECO:0000313" key="7">
    <source>
        <dbReference type="Proteomes" id="UP001597034"/>
    </source>
</evidence>
<dbReference type="SUPFAM" id="SSF90209">
    <property type="entry name" value="Ran binding protein zinc finger-like"/>
    <property type="match status" value="1"/>
</dbReference>
<gene>
    <name evidence="6" type="ORF">ACFSBL_09995</name>
</gene>
<dbReference type="InterPro" id="IPR002104">
    <property type="entry name" value="Integrase_catalytic"/>
</dbReference>
<dbReference type="Proteomes" id="UP001597034">
    <property type="component" value="Unassembled WGS sequence"/>
</dbReference>
<dbReference type="InterPro" id="IPR010995">
    <property type="entry name" value="DNA_repair_Rad51/TF_NusA_a-hlx"/>
</dbReference>
<protein>
    <submittedName>
        <fullName evidence="6">Tyrosine-type recombinase/integrase</fullName>
    </submittedName>
</protein>
<dbReference type="Pfam" id="PF14520">
    <property type="entry name" value="HHH_5"/>
    <property type="match status" value="1"/>
</dbReference>
<evidence type="ECO:0000313" key="6">
    <source>
        <dbReference type="EMBL" id="MFD1646013.1"/>
    </source>
</evidence>
<dbReference type="SUPFAM" id="SSF56349">
    <property type="entry name" value="DNA breaking-rejoining enzymes"/>
    <property type="match status" value="2"/>
</dbReference>
<evidence type="ECO:0000259" key="5">
    <source>
        <dbReference type="PROSITE" id="PS51900"/>
    </source>
</evidence>
<dbReference type="InterPro" id="IPR011010">
    <property type="entry name" value="DNA_brk_join_enz"/>
</dbReference>
<name>A0ABD6DLR1_9EURY</name>
<dbReference type="PANTHER" id="PTHR30349">
    <property type="entry name" value="PHAGE INTEGRASE-RELATED"/>
    <property type="match status" value="1"/>
</dbReference>
<dbReference type="GO" id="GO:0003677">
    <property type="term" value="F:DNA binding"/>
    <property type="evidence" value="ECO:0007669"/>
    <property type="project" value="UniProtKB-UniRule"/>
</dbReference>
<proteinExistence type="predicted"/>
<dbReference type="PROSITE" id="PS51898">
    <property type="entry name" value="TYR_RECOMBINASE"/>
    <property type="match status" value="1"/>
</dbReference>
<keyword evidence="1 3" id="KW-0238">DNA-binding</keyword>
<dbReference type="GO" id="GO:0006310">
    <property type="term" value="P:DNA recombination"/>
    <property type="evidence" value="ECO:0007669"/>
    <property type="project" value="UniProtKB-KW"/>
</dbReference>
<keyword evidence="7" id="KW-1185">Reference proteome</keyword>
<feature type="domain" description="Tyr recombinase" evidence="4">
    <location>
        <begin position="132"/>
        <end position="382"/>
    </location>
</feature>
<dbReference type="InterPro" id="IPR044068">
    <property type="entry name" value="CB"/>
</dbReference>
<dbReference type="RefSeq" id="WP_256398464.1">
    <property type="nucleotide sequence ID" value="NZ_JANHJR010000001.1"/>
</dbReference>
<dbReference type="Gene3D" id="1.10.443.10">
    <property type="entry name" value="Intergrase catalytic core"/>
    <property type="match status" value="1"/>
</dbReference>
<evidence type="ECO:0000256" key="2">
    <source>
        <dbReference type="ARBA" id="ARBA00023172"/>
    </source>
</evidence>